<name>A0ABQ9X0I8_9EUKA</name>
<dbReference type="Proteomes" id="UP001281761">
    <property type="component" value="Unassembled WGS sequence"/>
</dbReference>
<comment type="caution">
    <text evidence="1">The sequence shown here is derived from an EMBL/GenBank/DDBJ whole genome shotgun (WGS) entry which is preliminary data.</text>
</comment>
<evidence type="ECO:0000313" key="1">
    <source>
        <dbReference type="EMBL" id="KAK2945274.1"/>
    </source>
</evidence>
<dbReference type="EMBL" id="JARBJD010000266">
    <property type="protein sequence ID" value="KAK2945274.1"/>
    <property type="molecule type" value="Genomic_DNA"/>
</dbReference>
<proteinExistence type="predicted"/>
<gene>
    <name evidence="1" type="ORF">BLNAU_19775</name>
</gene>
<evidence type="ECO:0000313" key="2">
    <source>
        <dbReference type="Proteomes" id="UP001281761"/>
    </source>
</evidence>
<reference evidence="1 2" key="1">
    <citation type="journal article" date="2022" name="bioRxiv">
        <title>Genomics of Preaxostyla Flagellates Illuminates Evolutionary Transitions and the Path Towards Mitochondrial Loss.</title>
        <authorList>
            <person name="Novak L.V.F."/>
            <person name="Treitli S.C."/>
            <person name="Pyrih J."/>
            <person name="Halakuc P."/>
            <person name="Pipaliya S.V."/>
            <person name="Vacek V."/>
            <person name="Brzon O."/>
            <person name="Soukal P."/>
            <person name="Eme L."/>
            <person name="Dacks J.B."/>
            <person name="Karnkowska A."/>
            <person name="Elias M."/>
            <person name="Hampl V."/>
        </authorList>
    </citation>
    <scope>NUCLEOTIDE SEQUENCE [LARGE SCALE GENOMIC DNA]</scope>
    <source>
        <strain evidence="1">NAU3</strain>
        <tissue evidence="1">Gut</tissue>
    </source>
</reference>
<protein>
    <submittedName>
        <fullName evidence="1">Uncharacterized protein</fullName>
    </submittedName>
</protein>
<keyword evidence="2" id="KW-1185">Reference proteome</keyword>
<organism evidence="1 2">
    <name type="scientific">Blattamonas nauphoetae</name>
    <dbReference type="NCBI Taxonomy" id="2049346"/>
    <lineage>
        <taxon>Eukaryota</taxon>
        <taxon>Metamonada</taxon>
        <taxon>Preaxostyla</taxon>
        <taxon>Oxymonadida</taxon>
        <taxon>Blattamonas</taxon>
    </lineage>
</organism>
<accession>A0ABQ9X0I8</accession>
<sequence length="540" mass="61005">MVEFLVEMATVNSYNTPIALLTTLNQVVELLFSTIPKTHSDTSTSRSVSSLEMSTIEKLQTAATHSPNNLSQFEQSIRMKLRTAEGEERWRLVTQLAVVSKSDFAFADELTKAENEAQALFILSLHSIQSTPRLDLHLESNLDAFDRVIEFAGRFDNLALVPIALAHIVDTTEKDVLLSHLKMPIHVYRKQGLIDLVLNTLCFIDRYRREGVEEGCAVGKDEISPQLLDLCLTVLRFLMKFESFDSFPAIDPLVSLAVTTDLSLLRYILRALQEIEERTRNTTTPFSISTATAPYRSSRRSAPRQSADFPSTLGITIRRFSKTAKSVCFVLEEMRACSTQTLTFDDLFEISLDQKESLTTPQQLFETLFKMVLPDDPFWISASRFLQISPFLSQILAIVVPASPDRVEIRSVYDEHSQLLNMILSLVLSLFHTGTPSTLSTPPLSSLLSVLSVSLVRLDKIPSSLRFHIRFFDMFSVRENQSNPTVRQIVLALSEEGMEDRSNLVLPEEWMDSVGVFSFRSFTETFLNKWKGANAQHQVD</sequence>